<feature type="region of interest" description="Disordered" evidence="1">
    <location>
        <begin position="133"/>
        <end position="176"/>
    </location>
</feature>
<dbReference type="EMBL" id="UINC01192128">
    <property type="protein sequence ID" value="SVE07111.1"/>
    <property type="molecule type" value="Genomic_DNA"/>
</dbReference>
<dbReference type="AlphaFoldDB" id="A0A383AHN9"/>
<keyword evidence="2" id="KW-0812">Transmembrane</keyword>
<proteinExistence type="predicted"/>
<accession>A0A383AHN9</accession>
<evidence type="ECO:0000256" key="2">
    <source>
        <dbReference type="SAM" id="Phobius"/>
    </source>
</evidence>
<evidence type="ECO:0000256" key="1">
    <source>
        <dbReference type="SAM" id="MobiDB-lite"/>
    </source>
</evidence>
<gene>
    <name evidence="3" type="ORF">METZ01_LOCUS459965</name>
</gene>
<name>A0A383AHN9_9ZZZZ</name>
<sequence>MSGKLNRAGGVASGLAVGILGKKTEAGVRADSAEVRSFAELDELHGEDPGFFESLFYLAISPVVLPLVVGHWIYENVVRTKIRNPAFAELGGAKLEDVLYSADGAPIPLGNGDWLLPSNYSYFGRESEVCDKETFPKRPTDESSADEETTAKANALVDRATKSLGSGTDRNYLPDN</sequence>
<keyword evidence="2" id="KW-1133">Transmembrane helix</keyword>
<evidence type="ECO:0000313" key="3">
    <source>
        <dbReference type="EMBL" id="SVE07111.1"/>
    </source>
</evidence>
<feature type="non-terminal residue" evidence="3">
    <location>
        <position position="176"/>
    </location>
</feature>
<protein>
    <submittedName>
        <fullName evidence="3">Uncharacterized protein</fullName>
    </submittedName>
</protein>
<organism evidence="3">
    <name type="scientific">marine metagenome</name>
    <dbReference type="NCBI Taxonomy" id="408172"/>
    <lineage>
        <taxon>unclassified sequences</taxon>
        <taxon>metagenomes</taxon>
        <taxon>ecological metagenomes</taxon>
    </lineage>
</organism>
<feature type="transmembrane region" description="Helical" evidence="2">
    <location>
        <begin position="55"/>
        <end position="74"/>
    </location>
</feature>
<reference evidence="3" key="1">
    <citation type="submission" date="2018-05" db="EMBL/GenBank/DDBJ databases">
        <authorList>
            <person name="Lanie J.A."/>
            <person name="Ng W.-L."/>
            <person name="Kazmierczak K.M."/>
            <person name="Andrzejewski T.M."/>
            <person name="Davidsen T.M."/>
            <person name="Wayne K.J."/>
            <person name="Tettelin H."/>
            <person name="Glass J.I."/>
            <person name="Rusch D."/>
            <person name="Podicherti R."/>
            <person name="Tsui H.-C.T."/>
            <person name="Winkler M.E."/>
        </authorList>
    </citation>
    <scope>NUCLEOTIDE SEQUENCE</scope>
</reference>
<keyword evidence="2" id="KW-0472">Membrane</keyword>